<dbReference type="GO" id="GO:0022857">
    <property type="term" value="F:transmembrane transporter activity"/>
    <property type="evidence" value="ECO:0007669"/>
    <property type="project" value="InterPro"/>
</dbReference>
<feature type="transmembrane region" description="Helical" evidence="11">
    <location>
        <begin position="58"/>
        <end position="78"/>
    </location>
</feature>
<evidence type="ECO:0000313" key="13">
    <source>
        <dbReference type="Proteomes" id="UP000519439"/>
    </source>
</evidence>
<keyword evidence="6 11" id="KW-0812">Transmembrane</keyword>
<evidence type="ECO:0000256" key="10">
    <source>
        <dbReference type="ARBA" id="ARBA00035686"/>
    </source>
</evidence>
<evidence type="ECO:0000256" key="9">
    <source>
        <dbReference type="ARBA" id="ARBA00035611"/>
    </source>
</evidence>
<feature type="transmembrane region" description="Helical" evidence="11">
    <location>
        <begin position="118"/>
        <end position="141"/>
    </location>
</feature>
<feature type="transmembrane region" description="Helical" evidence="11">
    <location>
        <begin position="274"/>
        <end position="297"/>
    </location>
</feature>
<dbReference type="GO" id="GO:0005886">
    <property type="term" value="C:plasma membrane"/>
    <property type="evidence" value="ECO:0007669"/>
    <property type="project" value="UniProtKB-SubCell"/>
</dbReference>
<evidence type="ECO:0000256" key="6">
    <source>
        <dbReference type="ARBA" id="ARBA00022692"/>
    </source>
</evidence>
<dbReference type="EMBL" id="JACIDC010000001">
    <property type="protein sequence ID" value="MBB4038641.1"/>
    <property type="molecule type" value="Genomic_DNA"/>
</dbReference>
<evidence type="ECO:0000256" key="5">
    <source>
        <dbReference type="ARBA" id="ARBA00022597"/>
    </source>
</evidence>
<keyword evidence="4" id="KW-0997">Cell inner membrane</keyword>
<evidence type="ECO:0000313" key="12">
    <source>
        <dbReference type="EMBL" id="MBB4038641.1"/>
    </source>
</evidence>
<evidence type="ECO:0000256" key="4">
    <source>
        <dbReference type="ARBA" id="ARBA00022519"/>
    </source>
</evidence>
<evidence type="ECO:0000256" key="3">
    <source>
        <dbReference type="ARBA" id="ARBA00022475"/>
    </source>
</evidence>
<comment type="function">
    <text evidence="9">Part of the binding-protein-dependent transport system for D-xylose. Probably responsible for the translocation of the substrate across the membrane.</text>
</comment>
<comment type="caution">
    <text evidence="12">The sequence shown here is derived from an EMBL/GenBank/DDBJ whole genome shotgun (WGS) entry which is preliminary data.</text>
</comment>
<feature type="transmembrane region" description="Helical" evidence="11">
    <location>
        <begin position="148"/>
        <end position="167"/>
    </location>
</feature>
<evidence type="ECO:0000256" key="7">
    <source>
        <dbReference type="ARBA" id="ARBA00022989"/>
    </source>
</evidence>
<evidence type="ECO:0000256" key="8">
    <source>
        <dbReference type="ARBA" id="ARBA00023136"/>
    </source>
</evidence>
<keyword evidence="2" id="KW-0813">Transport</keyword>
<feature type="transmembrane region" description="Helical" evidence="11">
    <location>
        <begin position="187"/>
        <end position="209"/>
    </location>
</feature>
<feature type="transmembrane region" description="Helical" evidence="11">
    <location>
        <begin position="399"/>
        <end position="423"/>
    </location>
</feature>
<dbReference type="Pfam" id="PF02653">
    <property type="entry name" value="BPD_transp_2"/>
    <property type="match status" value="2"/>
</dbReference>
<keyword evidence="7 11" id="KW-1133">Transmembrane helix</keyword>
<keyword evidence="13" id="KW-1185">Reference proteome</keyword>
<dbReference type="RefSeq" id="WP_027314564.1">
    <property type="nucleotide sequence ID" value="NZ_JACIDC010000001.1"/>
</dbReference>
<organism evidence="12 13">
    <name type="scientific">Microvirga flocculans</name>
    <dbReference type="NCBI Taxonomy" id="217168"/>
    <lineage>
        <taxon>Bacteria</taxon>
        <taxon>Pseudomonadati</taxon>
        <taxon>Pseudomonadota</taxon>
        <taxon>Alphaproteobacteria</taxon>
        <taxon>Hyphomicrobiales</taxon>
        <taxon>Methylobacteriaceae</taxon>
        <taxon>Microvirga</taxon>
    </lineage>
</organism>
<evidence type="ECO:0000256" key="11">
    <source>
        <dbReference type="SAM" id="Phobius"/>
    </source>
</evidence>
<reference evidence="12 13" key="1">
    <citation type="submission" date="2020-08" db="EMBL/GenBank/DDBJ databases">
        <title>Genomic Encyclopedia of Type Strains, Phase IV (KMG-IV): sequencing the most valuable type-strain genomes for metagenomic binning, comparative biology and taxonomic classification.</title>
        <authorList>
            <person name="Goeker M."/>
        </authorList>
    </citation>
    <scope>NUCLEOTIDE SEQUENCE [LARGE SCALE GENOMIC DNA]</scope>
    <source>
        <strain evidence="12 13">DSM 15743</strain>
    </source>
</reference>
<sequence length="432" mass="44603">MNAPVATTAPPPITTSGSLLSKLEIDVRMLGMLAALAAIWIGFDLLSGGVFLTPRNLWNLSVQTASVAIMATGMVLVIVTRNIDLSVGAILGVTGMIIGVAQVQWLPAYLGLEHPLTAPLVVLLAMAVGGSIGLFQGWLIAYLGIPSFIVTLGGLLVWRGAAWWVTTGQTVAPMDTRFKALGGGVEGALGATVTWVIAALACGLVVVALGVARRRRMRFGFPVRPGWADAVIATFACGAVLAAAAIANAYPLPAGTARRWAEANGIAWPDGGLFIPHGVALPVLIAVLAGLTMTFIATRRRFGRYVFAIGGNPEAAELSGINTRWTLMKVFGLMGLLCGISACISTARLNAATNAAGTLDELYVIASAVIGGTSLAGGIGTIAGAMLGALVMQSLQSGMVLLGVDTPLQNIVVGAVLVLAVWVDGLYRRRIK</sequence>
<feature type="transmembrane region" description="Helical" evidence="11">
    <location>
        <begin position="230"/>
        <end position="250"/>
    </location>
</feature>
<gene>
    <name evidence="12" type="ORF">GGR34_000270</name>
</gene>
<accession>A0A7W6N6H7</accession>
<evidence type="ECO:0000256" key="2">
    <source>
        <dbReference type="ARBA" id="ARBA00022448"/>
    </source>
</evidence>
<proteinExistence type="predicted"/>
<dbReference type="Proteomes" id="UP000519439">
    <property type="component" value="Unassembled WGS sequence"/>
</dbReference>
<feature type="transmembrane region" description="Helical" evidence="11">
    <location>
        <begin position="30"/>
        <end position="52"/>
    </location>
</feature>
<protein>
    <recommendedName>
        <fullName evidence="10">Xylose transport system permease protein XylH</fullName>
    </recommendedName>
</protein>
<keyword evidence="5" id="KW-0762">Sugar transport</keyword>
<dbReference type="PANTHER" id="PTHR32196">
    <property type="entry name" value="ABC TRANSPORTER PERMEASE PROTEIN YPHD-RELATED-RELATED"/>
    <property type="match status" value="1"/>
</dbReference>
<keyword evidence="3" id="KW-1003">Cell membrane</keyword>
<evidence type="ECO:0000256" key="1">
    <source>
        <dbReference type="ARBA" id="ARBA00004651"/>
    </source>
</evidence>
<dbReference type="CDD" id="cd06579">
    <property type="entry name" value="TM_PBP1_transp_AraH_like"/>
    <property type="match status" value="1"/>
</dbReference>
<keyword evidence="8 11" id="KW-0472">Membrane</keyword>
<dbReference type="InterPro" id="IPR001851">
    <property type="entry name" value="ABC_transp_permease"/>
</dbReference>
<comment type="subcellular location">
    <subcellularLocation>
        <location evidence="1">Cell membrane</location>
        <topology evidence="1">Multi-pass membrane protein</topology>
    </subcellularLocation>
</comment>
<feature type="transmembrane region" description="Helical" evidence="11">
    <location>
        <begin position="363"/>
        <end position="387"/>
    </location>
</feature>
<dbReference type="AlphaFoldDB" id="A0A7W6N6H7"/>
<dbReference type="PANTHER" id="PTHR32196:SF32">
    <property type="entry name" value="XYLOSE TRANSPORT SYSTEM PERMEASE PROTEIN XYLH"/>
    <property type="match status" value="1"/>
</dbReference>
<name>A0A7W6N6H7_9HYPH</name>
<feature type="transmembrane region" description="Helical" evidence="11">
    <location>
        <begin position="85"/>
        <end position="106"/>
    </location>
</feature>